<proteinExistence type="predicted"/>
<name>A0A381YG54_9ZZZZ</name>
<dbReference type="PANTHER" id="PTHR42804:SF1">
    <property type="entry name" value="ALDEHYDE DEHYDROGENASE-RELATED"/>
    <property type="match status" value="1"/>
</dbReference>
<dbReference type="InterPro" id="IPR016161">
    <property type="entry name" value="Ald_DH/histidinol_DH"/>
</dbReference>
<evidence type="ECO:0000259" key="1">
    <source>
        <dbReference type="Pfam" id="PF00171"/>
    </source>
</evidence>
<protein>
    <recommendedName>
        <fullName evidence="1">Aldehyde dehydrogenase domain-containing protein</fullName>
    </recommendedName>
</protein>
<evidence type="ECO:0000313" key="2">
    <source>
        <dbReference type="EMBL" id="SVA75582.1"/>
    </source>
</evidence>
<dbReference type="Pfam" id="PF00171">
    <property type="entry name" value="Aldedh"/>
    <property type="match status" value="1"/>
</dbReference>
<dbReference type="InterPro" id="IPR015590">
    <property type="entry name" value="Aldehyde_DH_dom"/>
</dbReference>
<organism evidence="2">
    <name type="scientific">marine metagenome</name>
    <dbReference type="NCBI Taxonomy" id="408172"/>
    <lineage>
        <taxon>unclassified sequences</taxon>
        <taxon>metagenomes</taxon>
        <taxon>ecological metagenomes</taxon>
    </lineage>
</organism>
<accession>A0A381YG54</accession>
<feature type="domain" description="Aldehyde dehydrogenase" evidence="1">
    <location>
        <begin position="13"/>
        <end position="83"/>
    </location>
</feature>
<dbReference type="GO" id="GO:0016491">
    <property type="term" value="F:oxidoreductase activity"/>
    <property type="evidence" value="ECO:0007669"/>
    <property type="project" value="InterPro"/>
</dbReference>
<gene>
    <name evidence="2" type="ORF">METZ01_LOCUS128436</name>
</gene>
<dbReference type="SUPFAM" id="SSF53720">
    <property type="entry name" value="ALDH-like"/>
    <property type="match status" value="1"/>
</dbReference>
<dbReference type="InterPro" id="IPR016162">
    <property type="entry name" value="Ald_DH_N"/>
</dbReference>
<feature type="non-terminal residue" evidence="2">
    <location>
        <position position="83"/>
    </location>
</feature>
<sequence length="83" mass="9453">MNIKTKFYINGNWVNPVHPNEFEVINPSNEEVCATISLGSQADTDSAVKAARDAFIPWWKTSRKGKLKLLNTLLDIYIKRSDE</sequence>
<dbReference type="Gene3D" id="3.40.605.10">
    <property type="entry name" value="Aldehyde Dehydrogenase, Chain A, domain 1"/>
    <property type="match status" value="1"/>
</dbReference>
<dbReference type="AlphaFoldDB" id="A0A381YG54"/>
<dbReference type="EMBL" id="UINC01018077">
    <property type="protein sequence ID" value="SVA75582.1"/>
    <property type="molecule type" value="Genomic_DNA"/>
</dbReference>
<reference evidence="2" key="1">
    <citation type="submission" date="2018-05" db="EMBL/GenBank/DDBJ databases">
        <authorList>
            <person name="Lanie J.A."/>
            <person name="Ng W.-L."/>
            <person name="Kazmierczak K.M."/>
            <person name="Andrzejewski T.M."/>
            <person name="Davidsen T.M."/>
            <person name="Wayne K.J."/>
            <person name="Tettelin H."/>
            <person name="Glass J.I."/>
            <person name="Rusch D."/>
            <person name="Podicherti R."/>
            <person name="Tsui H.-C.T."/>
            <person name="Winkler M.E."/>
        </authorList>
    </citation>
    <scope>NUCLEOTIDE SEQUENCE</scope>
</reference>
<dbReference type="PANTHER" id="PTHR42804">
    <property type="entry name" value="ALDEHYDE DEHYDROGENASE"/>
    <property type="match status" value="1"/>
</dbReference>